<dbReference type="InterPro" id="IPR001611">
    <property type="entry name" value="Leu-rich_rpt"/>
</dbReference>
<evidence type="ECO:0000313" key="4">
    <source>
        <dbReference type="Ensembl" id="ENSGAGP00000015338.1"/>
    </source>
</evidence>
<evidence type="ECO:0000256" key="3">
    <source>
        <dbReference type="ARBA" id="ARBA00022737"/>
    </source>
</evidence>
<dbReference type="AlphaFoldDB" id="A0A452HK91"/>
<evidence type="ECO:0000256" key="1">
    <source>
        <dbReference type="ARBA" id="ARBA00004496"/>
    </source>
</evidence>
<name>A0A452HK91_9SAUR</name>
<sequence>MTAACCGDLSSVLRTSQNLTVLELGYNKLRVLGVQLLCEGLEHPNCKLQKMNLWECGITAAGRGDLAAVLRTSQSLTELELGHNYLGDSGVWLLCEGLKHPHCKLERLQCCNLSTACCEHLSFALSTSQTLTYLDLKRNKLEDSGVQRLCEGLKHPNYSTPPLAYYTPPSNPCNPLSPAHHITLQPIFLHPLNLSPSPASALLPLTCLIHFEQCPLNSSQSLCRV</sequence>
<reference evidence="4" key="2">
    <citation type="submission" date="2025-08" db="UniProtKB">
        <authorList>
            <consortium name="Ensembl"/>
        </authorList>
    </citation>
    <scope>IDENTIFICATION</scope>
</reference>
<dbReference type="Proteomes" id="UP000291020">
    <property type="component" value="Unassembled WGS sequence"/>
</dbReference>
<keyword evidence="3" id="KW-0677">Repeat</keyword>
<dbReference type="SMART" id="SM00368">
    <property type="entry name" value="LRR_RI"/>
    <property type="match status" value="4"/>
</dbReference>
<reference evidence="5" key="1">
    <citation type="journal article" date="2017" name="PLoS ONE">
        <title>The Agassiz's desert tortoise genome provides a resource for the conservation of a threatened species.</title>
        <authorList>
            <person name="Tollis M."/>
            <person name="DeNardo D.F."/>
            <person name="Cornelius J.A."/>
            <person name="Dolby G.A."/>
            <person name="Edwards T."/>
            <person name="Henen B.T."/>
            <person name="Karl A.E."/>
            <person name="Murphy R.W."/>
            <person name="Kusumi K."/>
        </authorList>
    </citation>
    <scope>NUCLEOTIDE SEQUENCE [LARGE SCALE GENOMIC DNA]</scope>
</reference>
<comment type="subcellular location">
    <subcellularLocation>
        <location evidence="1">Cytoplasm</location>
    </subcellularLocation>
</comment>
<dbReference type="Ensembl" id="ENSGAGT00000017518.1">
    <property type="protein sequence ID" value="ENSGAGP00000015338.1"/>
    <property type="gene ID" value="ENSGAGG00000011565.1"/>
</dbReference>
<dbReference type="Gene3D" id="3.80.10.10">
    <property type="entry name" value="Ribonuclease Inhibitor"/>
    <property type="match status" value="2"/>
</dbReference>
<dbReference type="Pfam" id="PF13516">
    <property type="entry name" value="LRR_6"/>
    <property type="match status" value="3"/>
</dbReference>
<accession>A0A452HK91</accession>
<dbReference type="PANTHER" id="PTHR45690:SF19">
    <property type="entry name" value="NACHT, LRR AND PYD DOMAINS-CONTAINING PROTEIN 3"/>
    <property type="match status" value="1"/>
</dbReference>
<dbReference type="InterPro" id="IPR050637">
    <property type="entry name" value="NLRP_innate_immun_reg"/>
</dbReference>
<keyword evidence="5" id="KW-1185">Reference proteome</keyword>
<evidence type="ECO:0000256" key="2">
    <source>
        <dbReference type="ARBA" id="ARBA00022490"/>
    </source>
</evidence>
<organism evidence="4 5">
    <name type="scientific">Gopherus agassizii</name>
    <name type="common">Agassiz's desert tortoise</name>
    <dbReference type="NCBI Taxonomy" id="38772"/>
    <lineage>
        <taxon>Eukaryota</taxon>
        <taxon>Metazoa</taxon>
        <taxon>Chordata</taxon>
        <taxon>Craniata</taxon>
        <taxon>Vertebrata</taxon>
        <taxon>Euteleostomi</taxon>
        <taxon>Archelosauria</taxon>
        <taxon>Testudinata</taxon>
        <taxon>Testudines</taxon>
        <taxon>Cryptodira</taxon>
        <taxon>Durocryptodira</taxon>
        <taxon>Testudinoidea</taxon>
        <taxon>Testudinidae</taxon>
        <taxon>Gopherus</taxon>
    </lineage>
</organism>
<evidence type="ECO:0008006" key="6">
    <source>
        <dbReference type="Google" id="ProtNLM"/>
    </source>
</evidence>
<dbReference type="STRING" id="38772.ENSGAGP00000015338"/>
<evidence type="ECO:0000313" key="5">
    <source>
        <dbReference type="Proteomes" id="UP000291020"/>
    </source>
</evidence>
<dbReference type="PANTHER" id="PTHR45690">
    <property type="entry name" value="NACHT, LRR AND PYD DOMAINS-CONTAINING PROTEIN 12"/>
    <property type="match status" value="1"/>
</dbReference>
<keyword evidence="2" id="KW-0963">Cytoplasm</keyword>
<dbReference type="SUPFAM" id="SSF52047">
    <property type="entry name" value="RNI-like"/>
    <property type="match status" value="1"/>
</dbReference>
<dbReference type="InterPro" id="IPR032675">
    <property type="entry name" value="LRR_dom_sf"/>
</dbReference>
<reference evidence="4" key="3">
    <citation type="submission" date="2025-09" db="UniProtKB">
        <authorList>
            <consortium name="Ensembl"/>
        </authorList>
    </citation>
    <scope>IDENTIFICATION</scope>
</reference>
<protein>
    <recommendedName>
        <fullName evidence="6">NACHT LRR and PYD domain-containing protein</fullName>
    </recommendedName>
</protein>
<proteinExistence type="predicted"/>
<dbReference type="GO" id="GO:0005737">
    <property type="term" value="C:cytoplasm"/>
    <property type="evidence" value="ECO:0007669"/>
    <property type="project" value="UniProtKB-SubCell"/>
</dbReference>